<protein>
    <submittedName>
        <fullName evidence="2">Uncharacterized protein</fullName>
    </submittedName>
</protein>
<evidence type="ECO:0000313" key="3">
    <source>
        <dbReference type="Proteomes" id="UP000183567"/>
    </source>
</evidence>
<comment type="caution">
    <text evidence="2">The sequence shown here is derived from an EMBL/GenBank/DDBJ whole genome shotgun (WGS) entry which is preliminary data.</text>
</comment>
<evidence type="ECO:0000256" key="1">
    <source>
        <dbReference type="SAM" id="MobiDB-lite"/>
    </source>
</evidence>
<reference evidence="2 3" key="1">
    <citation type="submission" date="2016-03" db="EMBL/GenBank/DDBJ databases">
        <title>Comparative genomics of the ectomycorrhizal sister species Rhizopogon vinicolor and Rhizopogon vesiculosus (Basidiomycota: Boletales) reveals a divergence of the mating type B locus.</title>
        <authorList>
            <person name="Mujic A.B."/>
            <person name="Kuo A."/>
            <person name="Tritt A."/>
            <person name="Lipzen A."/>
            <person name="Chen C."/>
            <person name="Johnson J."/>
            <person name="Sharma A."/>
            <person name="Barry K."/>
            <person name="Grigoriev I.V."/>
            <person name="Spatafora J.W."/>
        </authorList>
    </citation>
    <scope>NUCLEOTIDE SEQUENCE [LARGE SCALE GENOMIC DNA]</scope>
    <source>
        <strain evidence="2 3">AM-OR11-056</strain>
    </source>
</reference>
<sequence length="39" mass="4769">MRKVPTQCRNARMESSPDLSKFLRESRPKKCKQRWRTEC</sequence>
<keyword evidence="3" id="KW-1185">Reference proteome</keyword>
<gene>
    <name evidence="2" type="ORF">AZE42_13575</name>
</gene>
<feature type="region of interest" description="Disordered" evidence="1">
    <location>
        <begin position="1"/>
        <end position="27"/>
    </location>
</feature>
<dbReference type="Proteomes" id="UP000183567">
    <property type="component" value="Unassembled WGS sequence"/>
</dbReference>
<name>A0A1J8R5J2_9AGAM</name>
<evidence type="ECO:0000313" key="2">
    <source>
        <dbReference type="EMBL" id="OJA19180.1"/>
    </source>
</evidence>
<accession>A0A1J8R5J2</accession>
<dbReference type="EMBL" id="LVVM01001143">
    <property type="protein sequence ID" value="OJA19180.1"/>
    <property type="molecule type" value="Genomic_DNA"/>
</dbReference>
<proteinExistence type="predicted"/>
<organism evidence="2 3">
    <name type="scientific">Rhizopogon vesiculosus</name>
    <dbReference type="NCBI Taxonomy" id="180088"/>
    <lineage>
        <taxon>Eukaryota</taxon>
        <taxon>Fungi</taxon>
        <taxon>Dikarya</taxon>
        <taxon>Basidiomycota</taxon>
        <taxon>Agaricomycotina</taxon>
        <taxon>Agaricomycetes</taxon>
        <taxon>Agaricomycetidae</taxon>
        <taxon>Boletales</taxon>
        <taxon>Suillineae</taxon>
        <taxon>Rhizopogonaceae</taxon>
        <taxon>Rhizopogon</taxon>
    </lineage>
</organism>
<dbReference type="AlphaFoldDB" id="A0A1J8R5J2"/>